<keyword evidence="4" id="KW-0285">Flavoprotein</keyword>
<keyword evidence="3 4" id="KW-0274">FAD</keyword>
<dbReference type="PROSITE" id="PS00623">
    <property type="entry name" value="GMC_OXRED_1"/>
    <property type="match status" value="1"/>
</dbReference>
<dbReference type="InterPro" id="IPR007867">
    <property type="entry name" value="GMC_OxRtase_C"/>
</dbReference>
<evidence type="ECO:0000256" key="3">
    <source>
        <dbReference type="PIRSR" id="PIRSR000137-2"/>
    </source>
</evidence>
<dbReference type="SUPFAM" id="SSF54373">
    <property type="entry name" value="FAD-linked reductases, C-terminal domain"/>
    <property type="match status" value="1"/>
</dbReference>
<dbReference type="InterPro" id="IPR036188">
    <property type="entry name" value="FAD/NAD-bd_sf"/>
</dbReference>
<feature type="domain" description="Glucose-methanol-choline oxidoreductase N-terminal" evidence="7">
    <location>
        <begin position="301"/>
        <end position="315"/>
    </location>
</feature>
<dbReference type="InterPro" id="IPR012132">
    <property type="entry name" value="GMC_OxRdtase"/>
</dbReference>
<feature type="active site" description="Proton acceptor" evidence="2">
    <location>
        <position position="585"/>
    </location>
</feature>
<keyword evidence="9" id="KW-1185">Reference proteome</keyword>
<feature type="binding site" evidence="3">
    <location>
        <position position="575"/>
    </location>
    <ligand>
        <name>FAD</name>
        <dbReference type="ChEBI" id="CHEBI:57692"/>
    </ligand>
</feature>
<evidence type="ECO:0000256" key="4">
    <source>
        <dbReference type="RuleBase" id="RU003968"/>
    </source>
</evidence>
<dbReference type="Pfam" id="PF05199">
    <property type="entry name" value="GMC_oxred_C"/>
    <property type="match status" value="1"/>
</dbReference>
<accession>A0A8J6HSK1</accession>
<evidence type="ECO:0000313" key="9">
    <source>
        <dbReference type="Proteomes" id="UP000719412"/>
    </source>
</evidence>
<evidence type="ECO:0000313" key="8">
    <source>
        <dbReference type="EMBL" id="KAH0819975.1"/>
    </source>
</evidence>
<feature type="active site" description="Proton donor" evidence="2">
    <location>
        <position position="541"/>
    </location>
</feature>
<name>A0A8J6HSK1_TENMO</name>
<comment type="cofactor">
    <cofactor evidence="3">
        <name>FAD</name>
        <dbReference type="ChEBI" id="CHEBI:57692"/>
    </cofactor>
</comment>
<evidence type="ECO:0000256" key="1">
    <source>
        <dbReference type="ARBA" id="ARBA00010790"/>
    </source>
</evidence>
<evidence type="ECO:0000256" key="5">
    <source>
        <dbReference type="SAM" id="SignalP"/>
    </source>
</evidence>
<protein>
    <recommendedName>
        <fullName evidence="6 7">Glucose-methanol-choline oxidoreductase N-terminal domain-containing protein</fullName>
    </recommendedName>
</protein>
<evidence type="ECO:0000259" key="7">
    <source>
        <dbReference type="PROSITE" id="PS00624"/>
    </source>
</evidence>
<reference evidence="8" key="1">
    <citation type="journal article" date="2020" name="J Insects Food Feed">
        <title>The yellow mealworm (Tenebrio molitor) genome: a resource for the emerging insects as food and feed industry.</title>
        <authorList>
            <person name="Eriksson T."/>
            <person name="Andere A."/>
            <person name="Kelstrup H."/>
            <person name="Emery V."/>
            <person name="Picard C."/>
        </authorList>
    </citation>
    <scope>NUCLEOTIDE SEQUENCE</scope>
    <source>
        <strain evidence="8">Stoneville</strain>
        <tissue evidence="8">Whole head</tissue>
    </source>
</reference>
<dbReference type="GO" id="GO:0050660">
    <property type="term" value="F:flavin adenine dinucleotide binding"/>
    <property type="evidence" value="ECO:0007669"/>
    <property type="project" value="InterPro"/>
</dbReference>
<evidence type="ECO:0000256" key="2">
    <source>
        <dbReference type="PIRSR" id="PIRSR000137-1"/>
    </source>
</evidence>
<dbReference type="PIRSF" id="PIRSF000137">
    <property type="entry name" value="Alcohol_oxidase"/>
    <property type="match status" value="1"/>
</dbReference>
<dbReference type="PANTHER" id="PTHR11552:SF216">
    <property type="entry name" value="GLUCOSE-METHANOL-CHOLINE OXIDOREDUCTASE N-TERMINAL DOMAIN-CONTAINING PROTEIN"/>
    <property type="match status" value="1"/>
</dbReference>
<sequence>MNYRTVVVLLTILTRCSAQLVNLVSDLRRSLGDGEIKDTVNFDSDYDFVVVGAGSGGSVVVNRLTENPKWSVLLLEAGNDEMFLTDVPLIASIQTITGYNWGYKSERLKTACLGLIDKRCNMPRGKALGGTSVINFLLYTRGNKLDFDQWASLGNKGWSYDEVLPYFIKSENCTKCRDIDEDYHGKRGYLNVEHPGYESPLVKLFIEAGKDLGYQNLDPNGRSELGFSRVQATMKNGARCSASKAFLRPISQRPNLHVSIRTRVTKILIDPKTKQTYGVEFLKNRKKYTVRVRKEVVLSAGSINSPHLLMLSGVGPRKDLKRVQIPVIQDLKVGYNLQDHMAMSTLAFLVNESVTISDRGVQNSMDIFNYILNGRGPYTIPGGAEALAFIRTKFAQVESYPDMELVLGAGALNGDLYGSLRSLLGIPQSLFDQVYAPHAYTPAFSIATVLMRPKSAGRVLIKDSNPLHWPLLLPNYFEKEEDVAVMVEGIKMAISIAQSRHFQKYNATLNRIPVPGCRNVPFGSDSYWACAVRQIATTLGHQVGTCKMGPDTDPDAVVDAQLKVYGIKGLRVVDGSIMPNIVAGHTNAVIMMIGEKAADMIKDEWRNK</sequence>
<keyword evidence="5" id="KW-0732">Signal</keyword>
<dbReference type="AlphaFoldDB" id="A0A8J6HSK1"/>
<proteinExistence type="inferred from homology"/>
<feature type="signal peptide" evidence="5">
    <location>
        <begin position="1"/>
        <end position="18"/>
    </location>
</feature>
<comment type="similarity">
    <text evidence="1 4">Belongs to the GMC oxidoreductase family.</text>
</comment>
<dbReference type="Gene3D" id="3.30.560.10">
    <property type="entry name" value="Glucose Oxidase, domain 3"/>
    <property type="match status" value="1"/>
</dbReference>
<dbReference type="PROSITE" id="PS00624">
    <property type="entry name" value="GMC_OXRED_2"/>
    <property type="match status" value="1"/>
</dbReference>
<dbReference type="GO" id="GO:0016614">
    <property type="term" value="F:oxidoreductase activity, acting on CH-OH group of donors"/>
    <property type="evidence" value="ECO:0007669"/>
    <property type="project" value="InterPro"/>
</dbReference>
<dbReference type="Pfam" id="PF00732">
    <property type="entry name" value="GMC_oxred_N"/>
    <property type="match status" value="1"/>
</dbReference>
<dbReference type="Gene3D" id="3.50.50.60">
    <property type="entry name" value="FAD/NAD(P)-binding domain"/>
    <property type="match status" value="1"/>
</dbReference>
<dbReference type="SUPFAM" id="SSF51905">
    <property type="entry name" value="FAD/NAD(P)-binding domain"/>
    <property type="match status" value="1"/>
</dbReference>
<evidence type="ECO:0000259" key="6">
    <source>
        <dbReference type="PROSITE" id="PS00623"/>
    </source>
</evidence>
<feature type="binding site" evidence="3">
    <location>
        <position position="264"/>
    </location>
    <ligand>
        <name>FAD</name>
        <dbReference type="ChEBI" id="CHEBI:57692"/>
    </ligand>
</feature>
<gene>
    <name evidence="8" type="ORF">GEV33_002817</name>
</gene>
<dbReference type="EMBL" id="JABDTM020013143">
    <property type="protein sequence ID" value="KAH0819975.1"/>
    <property type="molecule type" value="Genomic_DNA"/>
</dbReference>
<feature type="chain" id="PRO_5035283207" description="Glucose-methanol-choline oxidoreductase N-terminal domain-containing protein" evidence="5">
    <location>
        <begin position="19"/>
        <end position="608"/>
    </location>
</feature>
<feature type="binding site" evidence="3">
    <location>
        <position position="131"/>
    </location>
    <ligand>
        <name>FAD</name>
        <dbReference type="ChEBI" id="CHEBI:57692"/>
    </ligand>
</feature>
<reference evidence="8" key="2">
    <citation type="submission" date="2021-08" db="EMBL/GenBank/DDBJ databases">
        <authorList>
            <person name="Eriksson T."/>
        </authorList>
    </citation>
    <scope>NUCLEOTIDE SEQUENCE</scope>
    <source>
        <strain evidence="8">Stoneville</strain>
        <tissue evidence="8">Whole head</tissue>
    </source>
</reference>
<feature type="domain" description="Glucose-methanol-choline oxidoreductase N-terminal" evidence="6">
    <location>
        <begin position="125"/>
        <end position="148"/>
    </location>
</feature>
<organism evidence="8 9">
    <name type="scientific">Tenebrio molitor</name>
    <name type="common">Yellow mealworm beetle</name>
    <dbReference type="NCBI Taxonomy" id="7067"/>
    <lineage>
        <taxon>Eukaryota</taxon>
        <taxon>Metazoa</taxon>
        <taxon>Ecdysozoa</taxon>
        <taxon>Arthropoda</taxon>
        <taxon>Hexapoda</taxon>
        <taxon>Insecta</taxon>
        <taxon>Pterygota</taxon>
        <taxon>Neoptera</taxon>
        <taxon>Endopterygota</taxon>
        <taxon>Coleoptera</taxon>
        <taxon>Polyphaga</taxon>
        <taxon>Cucujiformia</taxon>
        <taxon>Tenebrionidae</taxon>
        <taxon>Tenebrio</taxon>
    </lineage>
</organism>
<dbReference type="Proteomes" id="UP000719412">
    <property type="component" value="Unassembled WGS sequence"/>
</dbReference>
<comment type="caution">
    <text evidence="8">The sequence shown here is derived from an EMBL/GenBank/DDBJ whole genome shotgun (WGS) entry which is preliminary data.</text>
</comment>
<dbReference type="InterPro" id="IPR000172">
    <property type="entry name" value="GMC_OxRdtase_N"/>
</dbReference>
<dbReference type="PANTHER" id="PTHR11552">
    <property type="entry name" value="GLUCOSE-METHANOL-CHOLINE GMC OXIDOREDUCTASE"/>
    <property type="match status" value="1"/>
</dbReference>